<sequence>MDDDRLIDQLRAHGEHLDDGADGSDVDALVHGAVLRGRRRRTRRRVTGAVSGLVVAALAVVALGVADPSVLRGLPADPPVAGTPVPRSAAPEPSASPTPPPATTGRVSGRPADVRTTLAGLLPGSLEVTAATAAREEGSNGFAWEHNAALTVRDDEGTAYVLGGIGDGHFPDGCLGLADCTATDVPGGGTVWVTRSPGGDKSGADRTFTYDRPDGGHVWLMERNAPGGAEPVSRPGLPLADAVGRAVVTSADWDALFQG</sequence>
<accession>A0ABS4Z8Q3</accession>
<feature type="transmembrane region" description="Helical" evidence="2">
    <location>
        <begin position="46"/>
        <end position="66"/>
    </location>
</feature>
<protein>
    <submittedName>
        <fullName evidence="3">Uncharacterized protein</fullName>
    </submittedName>
</protein>
<feature type="region of interest" description="Disordered" evidence="1">
    <location>
        <begin position="77"/>
        <end position="111"/>
    </location>
</feature>
<feature type="compositionally biased region" description="Low complexity" evidence="1">
    <location>
        <begin position="84"/>
        <end position="93"/>
    </location>
</feature>
<keyword evidence="4" id="KW-1185">Reference proteome</keyword>
<evidence type="ECO:0000313" key="4">
    <source>
        <dbReference type="Proteomes" id="UP000758168"/>
    </source>
</evidence>
<organism evidence="3 4">
    <name type="scientific">Microlunatus capsulatus</name>
    <dbReference type="NCBI Taxonomy" id="99117"/>
    <lineage>
        <taxon>Bacteria</taxon>
        <taxon>Bacillati</taxon>
        <taxon>Actinomycetota</taxon>
        <taxon>Actinomycetes</taxon>
        <taxon>Propionibacteriales</taxon>
        <taxon>Propionibacteriaceae</taxon>
        <taxon>Microlunatus</taxon>
    </lineage>
</organism>
<reference evidence="3 4" key="1">
    <citation type="submission" date="2021-03" db="EMBL/GenBank/DDBJ databases">
        <title>Sequencing the genomes of 1000 actinobacteria strains.</title>
        <authorList>
            <person name="Klenk H.-P."/>
        </authorList>
    </citation>
    <scope>NUCLEOTIDE SEQUENCE [LARGE SCALE GENOMIC DNA]</scope>
    <source>
        <strain evidence="3 4">DSM 12936</strain>
    </source>
</reference>
<evidence type="ECO:0000256" key="2">
    <source>
        <dbReference type="SAM" id="Phobius"/>
    </source>
</evidence>
<keyword evidence="2" id="KW-0812">Transmembrane</keyword>
<keyword evidence="2" id="KW-0472">Membrane</keyword>
<evidence type="ECO:0000313" key="3">
    <source>
        <dbReference type="EMBL" id="MBP2417110.1"/>
    </source>
</evidence>
<gene>
    <name evidence="3" type="ORF">JOF54_002032</name>
</gene>
<keyword evidence="2" id="KW-1133">Transmembrane helix</keyword>
<proteinExistence type="predicted"/>
<dbReference type="Proteomes" id="UP000758168">
    <property type="component" value="Unassembled WGS sequence"/>
</dbReference>
<dbReference type="RefSeq" id="WP_210055326.1">
    <property type="nucleotide sequence ID" value="NZ_BAAAMH010000019.1"/>
</dbReference>
<evidence type="ECO:0000256" key="1">
    <source>
        <dbReference type="SAM" id="MobiDB-lite"/>
    </source>
</evidence>
<name>A0ABS4Z8Q3_9ACTN</name>
<dbReference type="EMBL" id="JAGIOB010000001">
    <property type="protein sequence ID" value="MBP2417110.1"/>
    <property type="molecule type" value="Genomic_DNA"/>
</dbReference>
<comment type="caution">
    <text evidence="3">The sequence shown here is derived from an EMBL/GenBank/DDBJ whole genome shotgun (WGS) entry which is preliminary data.</text>
</comment>